<keyword evidence="4 6" id="KW-1133">Transmembrane helix</keyword>
<name>A0A088F8J3_9BACT</name>
<keyword evidence="5 6" id="KW-0472">Membrane</keyword>
<evidence type="ECO:0000256" key="2">
    <source>
        <dbReference type="ARBA" id="ARBA00008854"/>
    </source>
</evidence>
<evidence type="ECO:0000256" key="5">
    <source>
        <dbReference type="ARBA" id="ARBA00023136"/>
    </source>
</evidence>
<dbReference type="Gene3D" id="1.20.1440.20">
    <property type="entry name" value="LemA-like domain"/>
    <property type="match status" value="1"/>
</dbReference>
<organism evidence="7">
    <name type="scientific">Candidatus Magnetobacterium casense</name>
    <dbReference type="NCBI Taxonomy" id="1455061"/>
    <lineage>
        <taxon>Bacteria</taxon>
        <taxon>Pseudomonadati</taxon>
        <taxon>Nitrospirota</taxon>
        <taxon>Thermodesulfovibrionia</taxon>
        <taxon>Thermodesulfovibrionales</taxon>
        <taxon>Candidatus Magnetobacteriaceae</taxon>
        <taxon>Candidatus Magnetobacterium</taxon>
    </lineage>
</organism>
<proteinExistence type="inferred from homology"/>
<accession>A0A088F8J3</accession>
<dbReference type="InterPro" id="IPR007156">
    <property type="entry name" value="MamQ_LemA"/>
</dbReference>
<evidence type="ECO:0000256" key="3">
    <source>
        <dbReference type="ARBA" id="ARBA00022692"/>
    </source>
</evidence>
<dbReference type="SUPFAM" id="SSF140478">
    <property type="entry name" value="LemA-like"/>
    <property type="match status" value="1"/>
</dbReference>
<dbReference type="InterPro" id="IPR023353">
    <property type="entry name" value="LemA-like_dom_sf"/>
</dbReference>
<sequence>MNEKVQMNRIIKKLYAKELGLIEAAPVVRIRRINPLTLIRQQLWSRHSAAVRVAMFALFMAMISAAIYYYNAFTINVYKVKMEAAQIDVQLQRRNDLIPNLIAVVKEYMGYEKNVFLHTADVRSAVKSIEDTLKKPGTVAGVAAAGAKELEMASALSKFQAVAEAYPALKASDAYQALMKELSDTETRIAEMRINYNKAVTFYNSRLNMFPANLFNLLFSFRPIEAFESEQGAKSSPRMK</sequence>
<dbReference type="PANTHER" id="PTHR34478:SF2">
    <property type="entry name" value="MEMBRANE PROTEIN"/>
    <property type="match status" value="1"/>
</dbReference>
<comment type="subcellular location">
    <subcellularLocation>
        <location evidence="1">Membrane</location>
        <topology evidence="1">Single-pass membrane protein</topology>
    </subcellularLocation>
</comment>
<dbReference type="OrthoDB" id="9804152at2"/>
<dbReference type="PANTHER" id="PTHR34478">
    <property type="entry name" value="PROTEIN LEMA"/>
    <property type="match status" value="1"/>
</dbReference>
<dbReference type="EMBL" id="KM433674">
    <property type="protein sequence ID" value="AIM41314.1"/>
    <property type="molecule type" value="Genomic_DNA"/>
</dbReference>
<evidence type="ECO:0000256" key="4">
    <source>
        <dbReference type="ARBA" id="ARBA00022989"/>
    </source>
</evidence>
<evidence type="ECO:0000313" key="7">
    <source>
        <dbReference type="EMBL" id="AIM41314.1"/>
    </source>
</evidence>
<dbReference type="Pfam" id="PF04011">
    <property type="entry name" value="LemA"/>
    <property type="match status" value="1"/>
</dbReference>
<dbReference type="GO" id="GO:0016020">
    <property type="term" value="C:membrane"/>
    <property type="evidence" value="ECO:0007669"/>
    <property type="project" value="UniProtKB-SubCell"/>
</dbReference>
<comment type="similarity">
    <text evidence="2">Belongs to the LemA family.</text>
</comment>
<evidence type="ECO:0000256" key="1">
    <source>
        <dbReference type="ARBA" id="ARBA00004167"/>
    </source>
</evidence>
<protein>
    <submittedName>
        <fullName evidence="7">Magnetosome protein MamQ-I</fullName>
    </submittedName>
</protein>
<reference evidence="7" key="1">
    <citation type="journal article" date="2014" name="ISME J.">
        <title>Genomic insights into the uncultured genus 'Candidatus Magnetobacterium' in the phylum Nitrospirae.</title>
        <authorList>
            <person name="Lin W."/>
            <person name="Deng A."/>
            <person name="Wang Z."/>
            <person name="Li Y."/>
            <person name="Wen T."/>
            <person name="Wu L.F."/>
            <person name="Wu M."/>
            <person name="Pan Y."/>
        </authorList>
    </citation>
    <scope>NUCLEOTIDE SEQUENCE</scope>
    <source>
        <strain evidence="7">MYR-1</strain>
    </source>
</reference>
<evidence type="ECO:0000256" key="6">
    <source>
        <dbReference type="SAM" id="Phobius"/>
    </source>
</evidence>
<feature type="transmembrane region" description="Helical" evidence="6">
    <location>
        <begin position="49"/>
        <end position="70"/>
    </location>
</feature>
<dbReference type="RefSeq" id="WP_052567105.1">
    <property type="nucleotide sequence ID" value="NZ_JMFO01000016.1"/>
</dbReference>
<dbReference type="AlphaFoldDB" id="A0A088F8J3"/>
<gene>
    <name evidence="7" type="ORF">Mcas_0719</name>
</gene>
<keyword evidence="3 6" id="KW-0812">Transmembrane</keyword>